<dbReference type="GO" id="GO:0043614">
    <property type="term" value="C:multi-eIF complex"/>
    <property type="evidence" value="ECO:0007669"/>
    <property type="project" value="TreeGrafter"/>
</dbReference>
<dbReference type="PROSITE" id="PS50250">
    <property type="entry name" value="PCI"/>
    <property type="match status" value="1"/>
</dbReference>
<dbReference type="InterPro" id="IPR054711">
    <property type="entry name" value="eIF3a_PCI_TPR-like"/>
</dbReference>
<sequence length="1072" mass="121392">MSVVEVSKDRKLDAKVVYLNYHTHDVPTVLDLAKPRGGRMCELSLLSKHGRAQLGKQTIKSTLAPESFVPFVAKQLKHHLTTAADTDIRDQCQLVLPVVKHDYMPDDSDDMSRIDIGLVCASTNAEDVAKPKAAYRELFAVVEAKRVDKDAEREGARPARPENVLKRTDELIKVGQSVAALDFLYDALTSKRLTNANAASTEPVILKFVELTIEQRRGKQLKEGLTQYRNIVQHKNPESMATVIAVMLERITKHVTEAQQSAERATIGLIEDLEETESPEDMILSSVSGEQTQDRTDRALVTPWLKFLWEAYRNLLDLLRNNVRFEALYQKVSNQAIDFCKTYERKTEFRRLCELLRNHLQAIGKYSHQQTAINLSNADTMQLFLDTHFHQLDTATEMELWQESYRSIEDIHHLIQQSKRPVKPQAMANYFEKLTRIMYVAKNPLFLAAAWHRYYNFIFRQTKVFSEAQLQEVANNVLLSTLAVPIIKASSRILTSTAGKENKHRTQRFSNLLFLSSAPTRVSLISDLVSGDILSRVDPALRPMYDLVEEQFHPLSICREISPILGTQIAGGEANSKYGQLLCNVILTRLVQQLSQVYTSVQLDFIVGLAQFPAPYTMSAAAIERFIMHGARRGEFQLRIDHQTRSVEFDTDAFDGAQSGGNGAQLQASPADLMRSQLSSVAICLANAQRVACPAFVADAQAQKAAAVAAALASMRDEHRVAVARKVVIDRRKEVVENAVARRERTEARERAIRQQREQESERQRLADEQRRREVDRAQREIDAVRRAEALKLAESIREKAGIVVDINDLDMLDTDKLKVLQREQLEKDKHDMQARLKLLSRRADHTERAYRRAEQPLLADDYEQQKRNDREHHDAARRAVLDTAREKHTHDVALKQRVARVFDDFNVVRQKLDTGRSEALAAERRRLREQLAEAKEERVAEYRRLRAAKDEADELERVKREAEREAEELANAAKAAKAAELARLREELAIQRARDEELLRQRMEREAEAEAGPKAPAKYVPPSRRTGATGSPAPVSASATPPPPAASSPKPEAPVSTGKYVPPSRRQRPAQ</sequence>
<accession>A0A9W8IN45</accession>
<comment type="subcellular location">
    <subcellularLocation>
        <location evidence="1 6">Cytoplasm</location>
    </subcellularLocation>
</comment>
<dbReference type="Pfam" id="PF22591">
    <property type="entry name" value="eIF3a_PCI_TPR-like"/>
    <property type="match status" value="1"/>
</dbReference>
<dbReference type="Proteomes" id="UP001140074">
    <property type="component" value="Unassembled WGS sequence"/>
</dbReference>
<keyword evidence="10" id="KW-1185">Reference proteome</keyword>
<dbReference type="GO" id="GO:0001732">
    <property type="term" value="P:formation of cytoplasmic translation initiation complex"/>
    <property type="evidence" value="ECO:0007669"/>
    <property type="project" value="UniProtKB-UniRule"/>
</dbReference>
<dbReference type="Gene3D" id="1.25.40.860">
    <property type="match status" value="2"/>
</dbReference>
<dbReference type="GO" id="GO:0002188">
    <property type="term" value="P:translation reinitiation"/>
    <property type="evidence" value="ECO:0007669"/>
    <property type="project" value="TreeGrafter"/>
</dbReference>
<feature type="region of interest" description="Disordered" evidence="7">
    <location>
        <begin position="744"/>
        <end position="778"/>
    </location>
</feature>
<organism evidence="9 10">
    <name type="scientific">Coemansia aciculifera</name>
    <dbReference type="NCBI Taxonomy" id="417176"/>
    <lineage>
        <taxon>Eukaryota</taxon>
        <taxon>Fungi</taxon>
        <taxon>Fungi incertae sedis</taxon>
        <taxon>Zoopagomycota</taxon>
        <taxon>Kickxellomycotina</taxon>
        <taxon>Kickxellomycetes</taxon>
        <taxon>Kickxellales</taxon>
        <taxon>Kickxellaceae</taxon>
        <taxon>Coemansia</taxon>
    </lineage>
</organism>
<comment type="subunit">
    <text evidence="6">Component of the eukaryotic translation initiation factor 3 (eIF-3) complex.</text>
</comment>
<evidence type="ECO:0000256" key="2">
    <source>
        <dbReference type="ARBA" id="ARBA00022490"/>
    </source>
</evidence>
<keyword evidence="5 6" id="KW-0648">Protein biosynthesis</keyword>
<dbReference type="GO" id="GO:0003729">
    <property type="term" value="F:mRNA binding"/>
    <property type="evidence" value="ECO:0007669"/>
    <property type="project" value="TreeGrafter"/>
</dbReference>
<evidence type="ECO:0000256" key="6">
    <source>
        <dbReference type="HAMAP-Rule" id="MF_03000"/>
    </source>
</evidence>
<dbReference type="PANTHER" id="PTHR14005">
    <property type="entry name" value="EUKARYOTIC TRANSLATION INITIATION FACTOR 3, THETA SUBUNIT"/>
    <property type="match status" value="1"/>
</dbReference>
<keyword evidence="4 6" id="KW-0694">RNA-binding</keyword>
<evidence type="ECO:0000256" key="1">
    <source>
        <dbReference type="ARBA" id="ARBA00004496"/>
    </source>
</evidence>
<dbReference type="HAMAP" id="MF_03000">
    <property type="entry name" value="eIF3a"/>
    <property type="match status" value="1"/>
</dbReference>
<dbReference type="AlphaFoldDB" id="A0A9W8IN45"/>
<comment type="function">
    <text evidence="6">RNA-binding component of the eukaryotic translation initiation factor 3 (eIF-3) complex, which is involved in protein synthesis of a specialized repertoire of mRNAs and, together with other initiation factors, stimulates binding of mRNA and methionyl-tRNAi to the 40S ribosome. The eIF-3 complex specifically targets and initiates translation of a subset of mRNAs involved in cell proliferation.</text>
</comment>
<dbReference type="InterPro" id="IPR027512">
    <property type="entry name" value="EIF3A"/>
</dbReference>
<dbReference type="GO" id="GO:0003743">
    <property type="term" value="F:translation initiation factor activity"/>
    <property type="evidence" value="ECO:0007669"/>
    <property type="project" value="UniProtKB-UniRule"/>
</dbReference>
<keyword evidence="3 6" id="KW-0396">Initiation factor</keyword>
<evidence type="ECO:0000256" key="5">
    <source>
        <dbReference type="ARBA" id="ARBA00022917"/>
    </source>
</evidence>
<feature type="compositionally biased region" description="Low complexity" evidence="7">
    <location>
        <begin position="1048"/>
        <end position="1057"/>
    </location>
</feature>
<dbReference type="Gene3D" id="4.10.860.10">
    <property type="entry name" value="UVR domain"/>
    <property type="match status" value="1"/>
</dbReference>
<dbReference type="GO" id="GO:0071541">
    <property type="term" value="C:eukaryotic translation initiation factor 3 complex, eIF3m"/>
    <property type="evidence" value="ECO:0007669"/>
    <property type="project" value="TreeGrafter"/>
</dbReference>
<proteinExistence type="inferred from homology"/>
<dbReference type="EMBL" id="JANBUY010000009">
    <property type="protein sequence ID" value="KAJ2867917.1"/>
    <property type="molecule type" value="Genomic_DNA"/>
</dbReference>
<gene>
    <name evidence="6 9" type="primary">TIF32</name>
    <name evidence="9" type="ORF">GGH94_000467</name>
</gene>
<dbReference type="PANTHER" id="PTHR14005:SF0">
    <property type="entry name" value="EUKARYOTIC TRANSLATION INITIATION FACTOR 3 SUBUNIT A"/>
    <property type="match status" value="1"/>
</dbReference>
<reference evidence="9" key="1">
    <citation type="submission" date="2022-07" db="EMBL/GenBank/DDBJ databases">
        <title>Phylogenomic reconstructions and comparative analyses of Kickxellomycotina fungi.</title>
        <authorList>
            <person name="Reynolds N.K."/>
            <person name="Stajich J.E."/>
            <person name="Barry K."/>
            <person name="Grigoriev I.V."/>
            <person name="Crous P."/>
            <person name="Smith M.E."/>
        </authorList>
    </citation>
    <scope>NUCLEOTIDE SEQUENCE</scope>
    <source>
        <strain evidence="9">RSA 476</strain>
    </source>
</reference>
<evidence type="ECO:0000256" key="3">
    <source>
        <dbReference type="ARBA" id="ARBA00022540"/>
    </source>
</evidence>
<dbReference type="GO" id="GO:0016282">
    <property type="term" value="C:eukaryotic 43S preinitiation complex"/>
    <property type="evidence" value="ECO:0007669"/>
    <property type="project" value="UniProtKB-UniRule"/>
</dbReference>
<evidence type="ECO:0000259" key="8">
    <source>
        <dbReference type="PROSITE" id="PS50250"/>
    </source>
</evidence>
<keyword evidence="2 6" id="KW-0963">Cytoplasm</keyword>
<name>A0A9W8IN45_9FUNG</name>
<protein>
    <recommendedName>
        <fullName evidence="6">Eukaryotic translation initiation factor 3 subunit A</fullName>
        <shortName evidence="6">eIF3a</shortName>
    </recommendedName>
    <alternativeName>
        <fullName evidence="6">Eukaryotic translation initiation factor 3 110 kDa subunit homolog</fullName>
        <shortName evidence="6">eIF3 p110</shortName>
    </alternativeName>
    <alternativeName>
        <fullName evidence="6">Translation initiation factor eIF3, p110 subunit homolog</fullName>
    </alternativeName>
</protein>
<dbReference type="InterPro" id="IPR000717">
    <property type="entry name" value="PCI_dom"/>
</dbReference>
<evidence type="ECO:0000256" key="7">
    <source>
        <dbReference type="SAM" id="MobiDB-lite"/>
    </source>
</evidence>
<feature type="coiled-coil region" evidence="6">
    <location>
        <begin position="918"/>
        <end position="1002"/>
    </location>
</feature>
<evidence type="ECO:0000313" key="10">
    <source>
        <dbReference type="Proteomes" id="UP001140074"/>
    </source>
</evidence>
<comment type="caution">
    <text evidence="9">The sequence shown here is derived from an EMBL/GenBank/DDBJ whole genome shotgun (WGS) entry which is preliminary data.</text>
</comment>
<feature type="region of interest" description="Disordered" evidence="7">
    <location>
        <begin position="1002"/>
        <end position="1072"/>
    </location>
</feature>
<evidence type="ECO:0000256" key="4">
    <source>
        <dbReference type="ARBA" id="ARBA00022884"/>
    </source>
</evidence>
<dbReference type="GO" id="GO:0033290">
    <property type="term" value="C:eukaryotic 48S preinitiation complex"/>
    <property type="evidence" value="ECO:0007669"/>
    <property type="project" value="UniProtKB-UniRule"/>
</dbReference>
<dbReference type="FunFam" id="4.10.860.10:FF:000001">
    <property type="entry name" value="Eukaryotic translation initiation factor 3 subunit A"/>
    <property type="match status" value="1"/>
</dbReference>
<keyword evidence="6" id="KW-0175">Coiled coil</keyword>
<feature type="domain" description="PCI" evidence="8">
    <location>
        <begin position="470"/>
        <end position="654"/>
    </location>
</feature>
<comment type="similarity">
    <text evidence="6">Belongs to the eIF-3 subunit A family.</text>
</comment>
<evidence type="ECO:0000313" key="9">
    <source>
        <dbReference type="EMBL" id="KAJ2867917.1"/>
    </source>
</evidence>
<dbReference type="GO" id="GO:0071540">
    <property type="term" value="C:eukaryotic translation initiation factor 3 complex, eIF3e"/>
    <property type="evidence" value="ECO:0007669"/>
    <property type="project" value="TreeGrafter"/>
</dbReference>